<name>A0A3B7LRT6_9GAMM</name>
<evidence type="ECO:0000313" key="3">
    <source>
        <dbReference type="EMBL" id="AXY55490.1"/>
    </source>
</evidence>
<dbReference type="InterPro" id="IPR052713">
    <property type="entry name" value="FeoA"/>
</dbReference>
<evidence type="ECO:0000313" key="6">
    <source>
        <dbReference type="Proteomes" id="UP001278188"/>
    </source>
</evidence>
<dbReference type="EMBL" id="CP032134">
    <property type="protein sequence ID" value="AXY55490.1"/>
    <property type="molecule type" value="Genomic_DNA"/>
</dbReference>
<accession>A0A3B7LRT6</accession>
<dbReference type="Proteomes" id="UP000263753">
    <property type="component" value="Chromosome"/>
</dbReference>
<dbReference type="SMART" id="SM00899">
    <property type="entry name" value="FeoA"/>
    <property type="match status" value="1"/>
</dbReference>
<feature type="domain" description="Ferrous iron transporter FeoA-like" evidence="2">
    <location>
        <begin position="1"/>
        <end position="82"/>
    </location>
</feature>
<dbReference type="AlphaFoldDB" id="A0A3B7LRT6"/>
<proteinExistence type="predicted"/>
<keyword evidence="1" id="KW-0408">Iron</keyword>
<reference evidence="5" key="1">
    <citation type="submission" date="2018-09" db="EMBL/GenBank/DDBJ databases">
        <title>The complete genome of Acinetobacter sp. strain WCHAc010005.</title>
        <authorList>
            <person name="Hu Y."/>
            <person name="Long H."/>
            <person name="Feng Y."/>
            <person name="Zong Z."/>
        </authorList>
    </citation>
    <scope>NUCLEOTIDE SEQUENCE [LARGE SCALE GENOMIC DNA]</scope>
    <source>
        <strain evidence="5">WCHAc010005</strain>
    </source>
</reference>
<dbReference type="GO" id="GO:0046914">
    <property type="term" value="F:transition metal ion binding"/>
    <property type="evidence" value="ECO:0007669"/>
    <property type="project" value="InterPro"/>
</dbReference>
<dbReference type="InterPro" id="IPR007167">
    <property type="entry name" value="Fe-transptr_FeoA-like"/>
</dbReference>
<organism evidence="3 5">
    <name type="scientific">Acinetobacter chinensis</name>
    <dbReference type="NCBI Taxonomy" id="2004650"/>
    <lineage>
        <taxon>Bacteria</taxon>
        <taxon>Pseudomonadati</taxon>
        <taxon>Pseudomonadota</taxon>
        <taxon>Gammaproteobacteria</taxon>
        <taxon>Moraxellales</taxon>
        <taxon>Moraxellaceae</taxon>
        <taxon>Acinetobacter</taxon>
    </lineage>
</organism>
<dbReference type="PANTHER" id="PTHR42954">
    <property type="entry name" value="FE(2+) TRANSPORT PROTEIN A"/>
    <property type="match status" value="1"/>
</dbReference>
<dbReference type="KEGG" id="achi:CDG60_02050"/>
<dbReference type="SUPFAM" id="SSF50037">
    <property type="entry name" value="C-terminal domain of transcriptional repressors"/>
    <property type="match status" value="1"/>
</dbReference>
<reference evidence="4 6" key="3">
    <citation type="submission" date="2023-06" db="EMBL/GenBank/DDBJ databases">
        <title>Genomic Analysis of Acinetobacter Strains Recovered from South Australian Aquatic Samples provides Insights into the Circulation of Antibiotic Resistance determinants in the Environment.</title>
        <authorList>
            <person name="Tobin L."/>
            <person name="Jarocki V.M."/>
            <person name="Kenyon J."/>
            <person name="Drigo B."/>
            <person name="Donner E."/>
            <person name="Djordjevic S.P."/>
            <person name="Hamidian M."/>
        </authorList>
    </citation>
    <scope>NUCLEOTIDE SEQUENCE [LARGE SCALE GENOMIC DNA]</scope>
    <source>
        <strain evidence="4 6">SAAc652</strain>
    </source>
</reference>
<reference evidence="3" key="2">
    <citation type="journal article" date="2019" name="J. Microbiol.">
        <title>Acinetobacter chinensis, a novel Acinetobacter species, carrying blaNDM-1, recovered from hospital sewage.</title>
        <authorList>
            <person name="Hu Y."/>
            <person name="Feng Y."/>
            <person name="Qin J."/>
            <person name="Zhang X."/>
            <person name="Zong Z."/>
        </authorList>
    </citation>
    <scope>NUCLEOTIDE SEQUENCE</scope>
    <source>
        <strain evidence="3">WCHAc010005</strain>
    </source>
</reference>
<dbReference type="Gene3D" id="2.30.30.90">
    <property type="match status" value="1"/>
</dbReference>
<keyword evidence="6" id="KW-1185">Reference proteome</keyword>
<dbReference type="PANTHER" id="PTHR42954:SF2">
    <property type="entry name" value="FE(2+) TRANSPORT PROTEIN A"/>
    <property type="match status" value="1"/>
</dbReference>
<dbReference type="Pfam" id="PF04023">
    <property type="entry name" value="FeoA"/>
    <property type="match status" value="1"/>
</dbReference>
<dbReference type="RefSeq" id="WP_087513581.1">
    <property type="nucleotide sequence ID" value="NZ_CP032134.1"/>
</dbReference>
<dbReference type="EMBL" id="JASVDY010000008">
    <property type="protein sequence ID" value="MDV2470419.1"/>
    <property type="molecule type" value="Genomic_DNA"/>
</dbReference>
<evidence type="ECO:0000313" key="5">
    <source>
        <dbReference type="Proteomes" id="UP000263753"/>
    </source>
</evidence>
<protein>
    <submittedName>
        <fullName evidence="4">FeoA family protein</fullName>
    </submittedName>
    <submittedName>
        <fullName evidence="3">Ferrous iron transport protein A</fullName>
    </submittedName>
</protein>
<sequence>MRLSELKVKHAAVITRVNRIGDEQSDQPDMVASRLETLGFVPGTKVQVITKGIFGGDPILIQVGFTRFALRKAEAEKIEINPHAEGVPA</sequence>
<evidence type="ECO:0000256" key="1">
    <source>
        <dbReference type="ARBA" id="ARBA00023004"/>
    </source>
</evidence>
<dbReference type="InterPro" id="IPR008988">
    <property type="entry name" value="Transcriptional_repressor_C"/>
</dbReference>
<dbReference type="Proteomes" id="UP001278188">
    <property type="component" value="Unassembled WGS sequence"/>
</dbReference>
<evidence type="ECO:0000313" key="4">
    <source>
        <dbReference type="EMBL" id="MDV2470419.1"/>
    </source>
</evidence>
<gene>
    <name evidence="3" type="ORF">CDG60_02050</name>
    <name evidence="4" type="ORF">QR674_15680</name>
</gene>
<dbReference type="InterPro" id="IPR038157">
    <property type="entry name" value="FeoA_core_dom"/>
</dbReference>
<evidence type="ECO:0000259" key="2">
    <source>
        <dbReference type="SMART" id="SM00899"/>
    </source>
</evidence>